<dbReference type="EMBL" id="BART01023900">
    <property type="protein sequence ID" value="GAG98121.1"/>
    <property type="molecule type" value="Genomic_DNA"/>
</dbReference>
<reference evidence="1" key="1">
    <citation type="journal article" date="2014" name="Front. Microbiol.">
        <title>High frequency of phylogenetically diverse reductive dehalogenase-homologous genes in deep subseafloor sedimentary metagenomes.</title>
        <authorList>
            <person name="Kawai M."/>
            <person name="Futagami T."/>
            <person name="Toyoda A."/>
            <person name="Takaki Y."/>
            <person name="Nishi S."/>
            <person name="Hori S."/>
            <person name="Arai W."/>
            <person name="Tsubouchi T."/>
            <person name="Morono Y."/>
            <person name="Uchiyama I."/>
            <person name="Ito T."/>
            <person name="Fujiyama A."/>
            <person name="Inagaki F."/>
            <person name="Takami H."/>
        </authorList>
    </citation>
    <scope>NUCLEOTIDE SEQUENCE</scope>
    <source>
        <strain evidence="1">Expedition CK06-06</strain>
    </source>
</reference>
<evidence type="ECO:0000313" key="1">
    <source>
        <dbReference type="EMBL" id="GAG98121.1"/>
    </source>
</evidence>
<accession>X1DNX2</accession>
<gene>
    <name evidence="1" type="ORF">S01H4_43339</name>
</gene>
<name>X1DNX2_9ZZZZ</name>
<organism evidence="1">
    <name type="scientific">marine sediment metagenome</name>
    <dbReference type="NCBI Taxonomy" id="412755"/>
    <lineage>
        <taxon>unclassified sequences</taxon>
        <taxon>metagenomes</taxon>
        <taxon>ecological metagenomes</taxon>
    </lineage>
</organism>
<protein>
    <submittedName>
        <fullName evidence="1">Uncharacterized protein</fullName>
    </submittedName>
</protein>
<proteinExistence type="predicted"/>
<comment type="caution">
    <text evidence="1">The sequence shown here is derived from an EMBL/GenBank/DDBJ whole genome shotgun (WGS) entry which is preliminary data.</text>
</comment>
<feature type="non-terminal residue" evidence="1">
    <location>
        <position position="1"/>
    </location>
</feature>
<dbReference type="AlphaFoldDB" id="X1DNX2"/>
<feature type="non-terminal residue" evidence="1">
    <location>
        <position position="285"/>
    </location>
</feature>
<sequence length="285" mass="32261">DTGTITFPRDITYNGTSFIILYASSINYLIRYYDDSGTYTGMEYQIQELDTVGGIFSLTYESEYLWINNPINSNVLKYNQIGEYQNISFSTDFAGTAITSNSSGFYVSNFSDAVYEYKEVNNTYKTAIFTKTISEDEKLTGIWNCQVCNTEDQCFFADDNFTLTVDDAPPTVVVEAPNGTLDNNIVGDSEELNVTFTDENLNECWYNYNGTNISIDGCVSGVKNSTTFILVDKSNMTIYANDSFNNLLSEFIEWQYLFFESNTSFESNVTETSRQEFEISITTIS</sequence>